<reference evidence="2 3" key="1">
    <citation type="submission" date="2019-04" db="EMBL/GenBank/DDBJ databases">
        <title>Azoarcus nasutitermitis sp. nov. isolated from termite nest.</title>
        <authorList>
            <person name="Lin S.-Y."/>
            <person name="Hameed A."/>
            <person name="Hsu Y.-H."/>
            <person name="Young C.-C."/>
        </authorList>
    </citation>
    <scope>NUCLEOTIDE SEQUENCE [LARGE SCALE GENOMIC DNA]</scope>
    <source>
        <strain evidence="2 3">CC-YHH838</strain>
    </source>
</reference>
<dbReference type="OrthoDB" id="9181920at2"/>
<accession>A0A4S4AVV0</accession>
<keyword evidence="3" id="KW-1185">Reference proteome</keyword>
<gene>
    <name evidence="2" type="ORF">E6C76_15600</name>
</gene>
<dbReference type="Proteomes" id="UP000308430">
    <property type="component" value="Unassembled WGS sequence"/>
</dbReference>
<protein>
    <recommendedName>
        <fullName evidence="4">Cell division protein ZapB</fullName>
    </recommendedName>
</protein>
<dbReference type="EMBL" id="SSOC01000005">
    <property type="protein sequence ID" value="THF64098.1"/>
    <property type="molecule type" value="Genomic_DNA"/>
</dbReference>
<sequence>MEEELTQLENRIEQLVTLYEGIKAENRDLRSRVAKLEADNRAQGEKLRLAGDKLEELLARLPVA</sequence>
<proteinExistence type="predicted"/>
<name>A0A4S4AVV0_9RHOO</name>
<evidence type="ECO:0000313" key="2">
    <source>
        <dbReference type="EMBL" id="THF64098.1"/>
    </source>
</evidence>
<organism evidence="2 3">
    <name type="scientific">Pseudothauera nasutitermitis</name>
    <dbReference type="NCBI Taxonomy" id="2565930"/>
    <lineage>
        <taxon>Bacteria</taxon>
        <taxon>Pseudomonadati</taxon>
        <taxon>Pseudomonadota</taxon>
        <taxon>Betaproteobacteria</taxon>
        <taxon>Rhodocyclales</taxon>
        <taxon>Zoogloeaceae</taxon>
        <taxon>Pseudothauera</taxon>
    </lineage>
</organism>
<feature type="coiled-coil region" evidence="1">
    <location>
        <begin position="5"/>
        <end position="46"/>
    </location>
</feature>
<comment type="caution">
    <text evidence="2">The sequence shown here is derived from an EMBL/GenBank/DDBJ whole genome shotgun (WGS) entry which is preliminary data.</text>
</comment>
<dbReference type="SUPFAM" id="SSF144266">
    <property type="entry name" value="MPN010-like"/>
    <property type="match status" value="1"/>
</dbReference>
<evidence type="ECO:0000313" key="3">
    <source>
        <dbReference type="Proteomes" id="UP000308430"/>
    </source>
</evidence>
<keyword evidence="1" id="KW-0175">Coiled coil</keyword>
<evidence type="ECO:0000256" key="1">
    <source>
        <dbReference type="SAM" id="Coils"/>
    </source>
</evidence>
<dbReference type="AlphaFoldDB" id="A0A4S4AVV0"/>
<evidence type="ECO:0008006" key="4">
    <source>
        <dbReference type="Google" id="ProtNLM"/>
    </source>
</evidence>